<accession>A0AAE1GEV1</accession>
<protein>
    <submittedName>
        <fullName evidence="1">Uncharacterized protein</fullName>
    </submittedName>
</protein>
<evidence type="ECO:0000313" key="1">
    <source>
        <dbReference type="EMBL" id="KAK3891764.1"/>
    </source>
</evidence>
<keyword evidence="2" id="KW-1185">Reference proteome</keyword>
<dbReference type="Proteomes" id="UP001286313">
    <property type="component" value="Unassembled WGS sequence"/>
</dbReference>
<sequence length="87" mass="9777">MRLSEDKVARCLHLLHRVQFSSTISKDTWVPSTLLGKSTPSSPSVDFPIQQRDLQRPLPHSLFLLLWPGIPPLDGPAPHGPGHRRRV</sequence>
<evidence type="ECO:0000313" key="2">
    <source>
        <dbReference type="Proteomes" id="UP001286313"/>
    </source>
</evidence>
<name>A0AAE1GEV1_PETCI</name>
<organism evidence="1 2">
    <name type="scientific">Petrolisthes cinctipes</name>
    <name type="common">Flat porcelain crab</name>
    <dbReference type="NCBI Taxonomy" id="88211"/>
    <lineage>
        <taxon>Eukaryota</taxon>
        <taxon>Metazoa</taxon>
        <taxon>Ecdysozoa</taxon>
        <taxon>Arthropoda</taxon>
        <taxon>Crustacea</taxon>
        <taxon>Multicrustacea</taxon>
        <taxon>Malacostraca</taxon>
        <taxon>Eumalacostraca</taxon>
        <taxon>Eucarida</taxon>
        <taxon>Decapoda</taxon>
        <taxon>Pleocyemata</taxon>
        <taxon>Anomura</taxon>
        <taxon>Galatheoidea</taxon>
        <taxon>Porcellanidae</taxon>
        <taxon>Petrolisthes</taxon>
    </lineage>
</organism>
<comment type="caution">
    <text evidence="1">The sequence shown here is derived from an EMBL/GenBank/DDBJ whole genome shotgun (WGS) entry which is preliminary data.</text>
</comment>
<reference evidence="1" key="1">
    <citation type="submission" date="2023-10" db="EMBL/GenBank/DDBJ databases">
        <title>Genome assemblies of two species of porcelain crab, Petrolisthes cinctipes and Petrolisthes manimaculis (Anomura: Porcellanidae).</title>
        <authorList>
            <person name="Angst P."/>
        </authorList>
    </citation>
    <scope>NUCLEOTIDE SEQUENCE</scope>
    <source>
        <strain evidence="1">PB745_01</strain>
        <tissue evidence="1">Gill</tissue>
    </source>
</reference>
<dbReference type="AlphaFoldDB" id="A0AAE1GEV1"/>
<proteinExistence type="predicted"/>
<dbReference type="EMBL" id="JAWQEG010000306">
    <property type="protein sequence ID" value="KAK3891764.1"/>
    <property type="molecule type" value="Genomic_DNA"/>
</dbReference>
<gene>
    <name evidence="1" type="ORF">Pcinc_004367</name>
</gene>